<protein>
    <submittedName>
        <fullName evidence="2">DUF1189 domain-containing protein</fullName>
    </submittedName>
</protein>
<feature type="transmembrane region" description="Helical" evidence="1">
    <location>
        <begin position="33"/>
        <end position="50"/>
    </location>
</feature>
<keyword evidence="1" id="KW-1133">Transmembrane helix</keyword>
<name>A0A7C8LH41_9FIRM</name>
<evidence type="ECO:0000313" key="3">
    <source>
        <dbReference type="Proteomes" id="UP000483018"/>
    </source>
</evidence>
<feature type="transmembrane region" description="Helical" evidence="1">
    <location>
        <begin position="232"/>
        <end position="249"/>
    </location>
</feature>
<accession>A0A7C8LH41</accession>
<evidence type="ECO:0000313" key="2">
    <source>
        <dbReference type="EMBL" id="KAE9637319.1"/>
    </source>
</evidence>
<dbReference type="AlphaFoldDB" id="A0A7C8LH41"/>
<dbReference type="Pfam" id="PF06691">
    <property type="entry name" value="DUF1189"/>
    <property type="match status" value="1"/>
</dbReference>
<keyword evidence="1" id="KW-0472">Membrane</keyword>
<dbReference type="Proteomes" id="UP000483018">
    <property type="component" value="Unassembled WGS sequence"/>
</dbReference>
<organism evidence="2 3">
    <name type="scientific">Defluviitalea raffinosedens</name>
    <dbReference type="NCBI Taxonomy" id="1450156"/>
    <lineage>
        <taxon>Bacteria</taxon>
        <taxon>Bacillati</taxon>
        <taxon>Bacillota</taxon>
        <taxon>Clostridia</taxon>
        <taxon>Lachnospirales</taxon>
        <taxon>Defluviitaleaceae</taxon>
        <taxon>Defluviitalea</taxon>
    </lineage>
</organism>
<sequence>MDSKKINFFVRIKKSILNFDFYQTIVKESVGNALGYLVLLSLIIGVLSCIKPVYETNKIVGLVINYFESDIPYFEFNNGELQVKGDMPIVFEEGTSIVVVNTEEELEENILDDYQQGVLITKTKIISKDGIEKREYSLKDFGTLSFDKESIQNFLPALKMFLIPFIIIGTIIGMIIGKLFSSLFVSLIGLVVNSIIHGNQKYGEIYKIGIYSLTLPTVIKFIVKLLPFKIPFFFFIYYGIVILYMVKGIDSAKSENKSQLFAANDL</sequence>
<feature type="transmembrane region" description="Helical" evidence="1">
    <location>
        <begin position="154"/>
        <end position="173"/>
    </location>
</feature>
<reference evidence="2 3" key="1">
    <citation type="submission" date="2019-12" db="EMBL/GenBank/DDBJ databases">
        <title>Defluviitalea raffinosedens, isolated from a biogas fermenter, genome sequencing and characterization.</title>
        <authorList>
            <person name="Rettenmaier R."/>
            <person name="Schneider M."/>
            <person name="Neuhaus K."/>
            <person name="Liebl W."/>
            <person name="Zverlov V."/>
        </authorList>
    </citation>
    <scope>NUCLEOTIDE SEQUENCE [LARGE SCALE GENOMIC DNA]</scope>
    <source>
        <strain evidence="2 3">249c-K6</strain>
    </source>
</reference>
<evidence type="ECO:0000256" key="1">
    <source>
        <dbReference type="SAM" id="Phobius"/>
    </source>
</evidence>
<comment type="caution">
    <text evidence="2">The sequence shown here is derived from an EMBL/GenBank/DDBJ whole genome shotgun (WGS) entry which is preliminary data.</text>
</comment>
<keyword evidence="3" id="KW-1185">Reference proteome</keyword>
<feature type="transmembrane region" description="Helical" evidence="1">
    <location>
        <begin position="179"/>
        <end position="196"/>
    </location>
</feature>
<dbReference type="OrthoDB" id="2970056at2"/>
<keyword evidence="1" id="KW-0812">Transmembrane</keyword>
<dbReference type="RefSeq" id="WP_158739229.1">
    <property type="nucleotide sequence ID" value="NZ_WSLF01000001.1"/>
</dbReference>
<gene>
    <name evidence="2" type="ORF">GND95_02490</name>
</gene>
<proteinExistence type="predicted"/>
<dbReference type="InterPro" id="IPR009574">
    <property type="entry name" value="DUF1189"/>
</dbReference>
<dbReference type="EMBL" id="WSLF01000001">
    <property type="protein sequence ID" value="KAE9637319.1"/>
    <property type="molecule type" value="Genomic_DNA"/>
</dbReference>